<dbReference type="InterPro" id="IPR002110">
    <property type="entry name" value="Ankyrin_rpt"/>
</dbReference>
<organism evidence="8 9">
    <name type="scientific">Hydra vulgaris</name>
    <name type="common">Hydra</name>
    <name type="synonym">Hydra attenuata</name>
    <dbReference type="NCBI Taxonomy" id="6087"/>
    <lineage>
        <taxon>Eukaryota</taxon>
        <taxon>Metazoa</taxon>
        <taxon>Cnidaria</taxon>
        <taxon>Hydrozoa</taxon>
        <taxon>Hydroidolina</taxon>
        <taxon>Anthoathecata</taxon>
        <taxon>Aplanulata</taxon>
        <taxon>Hydridae</taxon>
        <taxon>Hydra</taxon>
    </lineage>
</organism>
<dbReference type="PROSITE" id="PS50005">
    <property type="entry name" value="TPR"/>
    <property type="match status" value="3"/>
</dbReference>
<evidence type="ECO:0000256" key="1">
    <source>
        <dbReference type="ARBA" id="ARBA00004123"/>
    </source>
</evidence>
<sequence>MSNKKKEPKEIREYKAQKKKAKERNDFLEAAKICNQLGELYSEHGDYRNAITEHEEEIYFSEISGDAIGVAVGHRKVGEAYCSLEVFEKAFLHQQKYYEIAKYNNNTLEQQRALATLGRTYFIQTDCTSSQEETNRCLESSLKLFLESLELCDKLYGVVSEKEMLEMRARLYLNLGNVYDKKENSKDSLKFVSKALIIAREQKLPEDIYRCHFSLAGLYFKSNNMEKALHHVKQSLSTAKDIHSKALELDALLLLAQVFLQLSEFERAIQIFKQVYSSMSNNEEALKGLKLAILGLQLTRKYNEKESLKRNDLFSLCEKLGDFYAKFSPQHALKYYKEQLDLCLDTKDEKNHVMLASIYNSLALTYYECKQYDDAMVYYQLELKMHNSNEYNEKFDTLCMILKILELGCASFEVLKVNLDLAADCARESEKPNSAMMDVYKRFSDDILCCKTQEEYNYLKTKIERCIDEVDEESERSSDCGDGLFLNEEEKLFIEHECGGLENEEELVEKNSRSTKRKAKSKVNHINALGETPLHIAAIAGNTGRVTLLLQQGASVHARDASGWQPIHEACNHGFVDIVELLILNGADVNDPGGKHCGGTTPLHDASQNGHLNVVKLLLAHGASLQTKNTEGKTPLEVVRDLIKADKEEFRENTNDKDLYIMRIKVEEYLSQVSDVSIDWKKHRNSITVNETNESKYKQNKTLENDNIAPYKKRKLKSGLPLDLITHESPFEEVIAESSSTTSSTVSLNEDNSDLESLYSDVDPLEDISENCHEPDSPTVSNIIYKEPTKVLKKPTELPTKILKNQDNSQSFKKKTSLKAKRYRQSKISVLHTSKENLDFFDCNIIRKKSSHHNTTKPKQHHLDSFVVKSVNDVYIANKHLETQLPELRNDSLNFKQNLFRVKVHVNTTCFLIPCSNNIDENVSWLIEKVESRYRAACGIYARLALKTKDGALLNENDVIMDIIVNNEELVGEILHLDFPPLKERFLLACEDKKIAVNDELLEALTNGVSCLKLSDMLLEDNDVFVLSICLPCNLNITVLDISKTLLGDENFKILVNVLITLPNLSSLDISNVNITAVGLCYFSEHLDEKIKKEYILYNKKPPYSSLSTLLMDFNDFSDQDMFQRALRGIIKICVSLIFISFRHCLLGFNIFYPGCPLENSRLQVLRASCVSNTIVSNVLQTISTMSSLTSLDIALVSRPISESQPFKPFSKLYNMLCLPKLSELKIESLTATEIWEITTVAPSLKSLCVFNSNDMIPFVRYLSHMPYLQELDMSGCDNFDTKVLSELFIHMETNCSLVNKLTLVACSIKSPLLDNIWTTLGSIKLIYFNMDFNELTVLDKNRLRDWWLGLHGNQSQCAIVDKKCTFELF</sequence>
<dbReference type="GeneID" id="100206904"/>
<keyword evidence="5" id="KW-0040">ANK repeat</keyword>
<name>A0ABM4DB48_HYDVU</name>
<evidence type="ECO:0000256" key="5">
    <source>
        <dbReference type="PROSITE-ProRule" id="PRU00023"/>
    </source>
</evidence>
<keyword evidence="7" id="KW-0175">Coiled coil</keyword>
<dbReference type="SUPFAM" id="SSF52047">
    <property type="entry name" value="RNI-like"/>
    <property type="match status" value="1"/>
</dbReference>
<dbReference type="SMART" id="SM00028">
    <property type="entry name" value="TPR"/>
    <property type="match status" value="5"/>
</dbReference>
<dbReference type="PANTHER" id="PTHR46358">
    <property type="entry name" value="TONSOKU-LIKE PROTEIN"/>
    <property type="match status" value="1"/>
</dbReference>
<feature type="repeat" description="ANK" evidence="5">
    <location>
        <begin position="598"/>
        <end position="630"/>
    </location>
</feature>
<feature type="repeat" description="TPR" evidence="6">
    <location>
        <begin position="249"/>
        <end position="282"/>
    </location>
</feature>
<keyword evidence="3" id="KW-0677">Repeat</keyword>
<dbReference type="SUPFAM" id="SSF48452">
    <property type="entry name" value="TPR-like"/>
    <property type="match status" value="3"/>
</dbReference>
<feature type="coiled-coil region" evidence="7">
    <location>
        <begin position="4"/>
        <end position="31"/>
    </location>
</feature>
<feature type="repeat" description="ANK" evidence="5">
    <location>
        <begin position="529"/>
        <end position="561"/>
    </location>
</feature>
<dbReference type="RefSeq" id="XP_065671588.1">
    <property type="nucleotide sequence ID" value="XM_065815516.1"/>
</dbReference>
<accession>A0ABM4DB48</accession>
<evidence type="ECO:0000256" key="3">
    <source>
        <dbReference type="ARBA" id="ARBA00022737"/>
    </source>
</evidence>
<keyword evidence="4" id="KW-0539">Nucleus</keyword>
<dbReference type="Gene3D" id="3.10.20.90">
    <property type="entry name" value="Phosphatidylinositol 3-kinase Catalytic Subunit, Chain A, domain 1"/>
    <property type="match status" value="1"/>
</dbReference>
<dbReference type="PRINTS" id="PR01415">
    <property type="entry name" value="ANKYRIN"/>
</dbReference>
<dbReference type="PROSITE" id="PS50088">
    <property type="entry name" value="ANK_REPEAT"/>
    <property type="match status" value="3"/>
</dbReference>
<proteinExistence type="predicted"/>
<feature type="repeat" description="TPR" evidence="6">
    <location>
        <begin position="169"/>
        <end position="202"/>
    </location>
</feature>
<comment type="subcellular location">
    <subcellularLocation>
        <location evidence="1">Nucleus</location>
    </subcellularLocation>
</comment>
<evidence type="ECO:0000256" key="4">
    <source>
        <dbReference type="ARBA" id="ARBA00023242"/>
    </source>
</evidence>
<dbReference type="Pfam" id="PF13857">
    <property type="entry name" value="Ank_5"/>
    <property type="match status" value="1"/>
</dbReference>
<dbReference type="SUPFAM" id="SSF48403">
    <property type="entry name" value="Ankyrin repeat"/>
    <property type="match status" value="1"/>
</dbReference>
<feature type="repeat" description="ANK" evidence="5">
    <location>
        <begin position="562"/>
        <end position="594"/>
    </location>
</feature>
<dbReference type="InterPro" id="IPR019734">
    <property type="entry name" value="TPR_rpt"/>
</dbReference>
<dbReference type="InterPro" id="IPR036770">
    <property type="entry name" value="Ankyrin_rpt-contain_sf"/>
</dbReference>
<gene>
    <name evidence="9" type="primary">LOC100206904</name>
</gene>
<keyword evidence="8" id="KW-1185">Reference proteome</keyword>
<feature type="repeat" description="TPR" evidence="6">
    <location>
        <begin position="356"/>
        <end position="389"/>
    </location>
</feature>
<dbReference type="Proteomes" id="UP001652625">
    <property type="component" value="Chromosome 13"/>
</dbReference>
<dbReference type="Pfam" id="PF13374">
    <property type="entry name" value="TPR_10"/>
    <property type="match status" value="1"/>
</dbReference>
<dbReference type="PANTHER" id="PTHR46358:SF1">
    <property type="entry name" value="TONSOKU-LIKE PROTEIN"/>
    <property type="match status" value="1"/>
</dbReference>
<dbReference type="InterPro" id="IPR032675">
    <property type="entry name" value="LRR_dom_sf"/>
</dbReference>
<dbReference type="PROSITE" id="PS50297">
    <property type="entry name" value="ANK_REP_REGION"/>
    <property type="match status" value="3"/>
</dbReference>
<evidence type="ECO:0000256" key="7">
    <source>
        <dbReference type="SAM" id="Coils"/>
    </source>
</evidence>
<dbReference type="Pfam" id="PF13176">
    <property type="entry name" value="TPR_7"/>
    <property type="match status" value="1"/>
</dbReference>
<dbReference type="Gene3D" id="3.80.10.10">
    <property type="entry name" value="Ribonuclease Inhibitor"/>
    <property type="match status" value="1"/>
</dbReference>
<evidence type="ECO:0000313" key="9">
    <source>
        <dbReference type="RefSeq" id="XP_065671588.1"/>
    </source>
</evidence>
<dbReference type="SMART" id="SM00248">
    <property type="entry name" value="ANK"/>
    <property type="match status" value="3"/>
</dbReference>
<dbReference type="Gene3D" id="1.25.40.20">
    <property type="entry name" value="Ankyrin repeat-containing domain"/>
    <property type="match status" value="1"/>
</dbReference>
<dbReference type="InterPro" id="IPR052311">
    <property type="entry name" value="MMS22L-TONSL_complex_comp"/>
</dbReference>
<evidence type="ECO:0000256" key="6">
    <source>
        <dbReference type="PROSITE-ProRule" id="PRU00339"/>
    </source>
</evidence>
<dbReference type="Pfam" id="PF12796">
    <property type="entry name" value="Ank_2"/>
    <property type="match status" value="1"/>
</dbReference>
<dbReference type="Gene3D" id="1.25.40.10">
    <property type="entry name" value="Tetratricopeptide repeat domain"/>
    <property type="match status" value="2"/>
</dbReference>
<keyword evidence="2" id="KW-0433">Leucine-rich repeat</keyword>
<keyword evidence="6" id="KW-0802">TPR repeat</keyword>
<evidence type="ECO:0000256" key="2">
    <source>
        <dbReference type="ARBA" id="ARBA00022614"/>
    </source>
</evidence>
<reference evidence="9" key="1">
    <citation type="submission" date="2025-08" db="UniProtKB">
        <authorList>
            <consortium name="RefSeq"/>
        </authorList>
    </citation>
    <scope>IDENTIFICATION</scope>
</reference>
<protein>
    <submittedName>
        <fullName evidence="9">Tonsoku-like protein isoform X2</fullName>
    </submittedName>
</protein>
<evidence type="ECO:0000313" key="8">
    <source>
        <dbReference type="Proteomes" id="UP001652625"/>
    </source>
</evidence>
<dbReference type="InterPro" id="IPR011990">
    <property type="entry name" value="TPR-like_helical_dom_sf"/>
</dbReference>